<dbReference type="Pfam" id="PF00121">
    <property type="entry name" value="TIM"/>
    <property type="match status" value="1"/>
</dbReference>
<evidence type="ECO:0000256" key="7">
    <source>
        <dbReference type="ARBA" id="ARBA00023152"/>
    </source>
</evidence>
<feature type="modified residue" description="Phosphoserine" evidence="9">
    <location>
        <position position="213"/>
    </location>
</feature>
<keyword evidence="8 9" id="KW-0413">Isomerase</keyword>
<keyword evidence="12" id="KW-1185">Reference proteome</keyword>
<evidence type="ECO:0000256" key="1">
    <source>
        <dbReference type="ARBA" id="ARBA00004680"/>
    </source>
</evidence>
<evidence type="ECO:0000256" key="4">
    <source>
        <dbReference type="ARBA" id="ARBA00019397"/>
    </source>
</evidence>
<dbReference type="EMBL" id="RKRF01000008">
    <property type="protein sequence ID" value="RPF54446.1"/>
    <property type="molecule type" value="Genomic_DNA"/>
</dbReference>
<evidence type="ECO:0000313" key="11">
    <source>
        <dbReference type="EMBL" id="RPF54446.1"/>
    </source>
</evidence>
<dbReference type="Proteomes" id="UP000276443">
    <property type="component" value="Unassembled WGS sequence"/>
</dbReference>
<dbReference type="PANTHER" id="PTHR21139">
    <property type="entry name" value="TRIOSEPHOSPHATE ISOMERASE"/>
    <property type="match status" value="1"/>
</dbReference>
<feature type="binding site" evidence="9">
    <location>
        <position position="213"/>
    </location>
    <ligand>
        <name>substrate</name>
    </ligand>
</feature>
<dbReference type="NCBIfam" id="TIGR00419">
    <property type="entry name" value="tim"/>
    <property type="match status" value="1"/>
</dbReference>
<comment type="pathway">
    <text evidence="9 10">Carbohydrate biosynthesis; gluconeogenesis.</text>
</comment>
<feature type="active site" description="Proton acceptor" evidence="9">
    <location>
        <position position="167"/>
    </location>
</feature>
<dbReference type="RefSeq" id="WP_124221449.1">
    <property type="nucleotide sequence ID" value="NZ_RKRF01000008.1"/>
</dbReference>
<dbReference type="InterPro" id="IPR013785">
    <property type="entry name" value="Aldolase_TIM"/>
</dbReference>
<comment type="subcellular location">
    <subcellularLocation>
        <location evidence="9 10">Cytoplasm</location>
    </subcellularLocation>
</comment>
<dbReference type="AlphaFoldDB" id="A0A3N5B9M9"/>
<dbReference type="PANTHER" id="PTHR21139:SF42">
    <property type="entry name" value="TRIOSEPHOSPHATE ISOMERASE"/>
    <property type="match status" value="1"/>
</dbReference>
<dbReference type="Gene3D" id="3.20.20.70">
    <property type="entry name" value="Aldolase class I"/>
    <property type="match status" value="1"/>
</dbReference>
<dbReference type="PROSITE" id="PS00171">
    <property type="entry name" value="TIM_1"/>
    <property type="match status" value="1"/>
</dbReference>
<dbReference type="InterPro" id="IPR035990">
    <property type="entry name" value="TIM_sf"/>
</dbReference>
<comment type="function">
    <text evidence="9">Involved in the gluconeogenesis. Catalyzes stereospecifically the conversion of dihydroxyacetone phosphate (DHAP) to D-glyceraldehyde-3-phosphate (G3P).</text>
</comment>
<evidence type="ECO:0000256" key="6">
    <source>
        <dbReference type="ARBA" id="ARBA00022490"/>
    </source>
</evidence>
<sequence>MRKPIIAGNWKMNKLVAEGARFVVDIREKVPSGDEVDTVVCAPFVHLPFLTEAAREYHVQIGAQNMHYEESGAFTGEVSPQMLEDLLVDYVIIGHSERRQYYNETDETVNKKTLAAFENNLNPIVCVGETLEQRDNNETMSFVEGQVRQALDGLTEEQAKQVVIAYEPIWAIGTGRTATSEQANEVCAHIRKVVKDQFGEDVSEAVRIQYGGSVKPANIEELLGMSDIDGALVGGASLKEEDFLKLVEAGQNAR</sequence>
<dbReference type="CDD" id="cd00311">
    <property type="entry name" value="TIM"/>
    <property type="match status" value="1"/>
</dbReference>
<dbReference type="SUPFAM" id="SSF51351">
    <property type="entry name" value="Triosephosphate isomerase (TIM)"/>
    <property type="match status" value="1"/>
</dbReference>
<dbReference type="GO" id="GO:0006096">
    <property type="term" value="P:glycolytic process"/>
    <property type="evidence" value="ECO:0007669"/>
    <property type="project" value="UniProtKB-UniRule"/>
</dbReference>
<name>A0A3N5B9M9_9BACI</name>
<evidence type="ECO:0000256" key="9">
    <source>
        <dbReference type="HAMAP-Rule" id="MF_00147"/>
    </source>
</evidence>
<keyword evidence="7 9" id="KW-0324">Glycolysis</keyword>
<comment type="similarity">
    <text evidence="2 9 10">Belongs to the triosephosphate isomerase family.</text>
</comment>
<comment type="catalytic activity">
    <reaction evidence="9 10">
        <text>D-glyceraldehyde 3-phosphate = dihydroxyacetone phosphate</text>
        <dbReference type="Rhea" id="RHEA:18585"/>
        <dbReference type="ChEBI" id="CHEBI:57642"/>
        <dbReference type="ChEBI" id="CHEBI:59776"/>
        <dbReference type="EC" id="5.3.1.1"/>
    </reaction>
</comment>
<dbReference type="GO" id="GO:0004807">
    <property type="term" value="F:triose-phosphate isomerase activity"/>
    <property type="evidence" value="ECO:0007669"/>
    <property type="project" value="UniProtKB-UniRule"/>
</dbReference>
<dbReference type="InterPro" id="IPR020861">
    <property type="entry name" value="Triosephosphate_isomerase_AS"/>
</dbReference>
<dbReference type="InterPro" id="IPR022896">
    <property type="entry name" value="TrioseP_Isoase_bac/euk"/>
</dbReference>
<organism evidence="11 12">
    <name type="scientific">Aquisalibacillus elongatus</name>
    <dbReference type="NCBI Taxonomy" id="485577"/>
    <lineage>
        <taxon>Bacteria</taxon>
        <taxon>Bacillati</taxon>
        <taxon>Bacillota</taxon>
        <taxon>Bacilli</taxon>
        <taxon>Bacillales</taxon>
        <taxon>Bacillaceae</taxon>
        <taxon>Aquisalibacillus</taxon>
    </lineage>
</organism>
<protein>
    <recommendedName>
        <fullName evidence="4 9">Triosephosphate isomerase</fullName>
        <shortName evidence="9">TIM</shortName>
        <shortName evidence="9">TPI</shortName>
        <ecNumber evidence="3 9">5.3.1.1</ecNumber>
    </recommendedName>
    <alternativeName>
        <fullName evidence="9">Triose-phosphate isomerase</fullName>
    </alternativeName>
</protein>
<dbReference type="FunFam" id="3.20.20.70:FF:000016">
    <property type="entry name" value="Triosephosphate isomerase"/>
    <property type="match status" value="1"/>
</dbReference>
<comment type="subunit">
    <text evidence="9 10">Homodimer.</text>
</comment>
<feature type="binding site" evidence="9">
    <location>
        <position position="173"/>
    </location>
    <ligand>
        <name>substrate</name>
    </ligand>
</feature>
<keyword evidence="6 9" id="KW-0963">Cytoplasm</keyword>
<feature type="binding site" evidence="9">
    <location>
        <begin position="234"/>
        <end position="235"/>
    </location>
    <ligand>
        <name>substrate</name>
    </ligand>
</feature>
<dbReference type="GO" id="GO:0046166">
    <property type="term" value="P:glyceraldehyde-3-phosphate biosynthetic process"/>
    <property type="evidence" value="ECO:0007669"/>
    <property type="project" value="TreeGrafter"/>
</dbReference>
<evidence type="ECO:0000313" key="12">
    <source>
        <dbReference type="Proteomes" id="UP000276443"/>
    </source>
</evidence>
<accession>A0A3N5B9M9</accession>
<gene>
    <name evidence="9" type="primary">tpiA</name>
    <name evidence="11" type="ORF">EDC24_1648</name>
</gene>
<dbReference type="PROSITE" id="PS51440">
    <property type="entry name" value="TIM_2"/>
    <property type="match status" value="1"/>
</dbReference>
<dbReference type="GO" id="GO:0005829">
    <property type="term" value="C:cytosol"/>
    <property type="evidence" value="ECO:0007669"/>
    <property type="project" value="TreeGrafter"/>
</dbReference>
<evidence type="ECO:0000256" key="10">
    <source>
        <dbReference type="RuleBase" id="RU363013"/>
    </source>
</evidence>
<dbReference type="GO" id="GO:0019563">
    <property type="term" value="P:glycerol catabolic process"/>
    <property type="evidence" value="ECO:0007669"/>
    <property type="project" value="TreeGrafter"/>
</dbReference>
<evidence type="ECO:0000256" key="3">
    <source>
        <dbReference type="ARBA" id="ARBA00011940"/>
    </source>
</evidence>
<feature type="active site" description="Electrophile" evidence="9">
    <location>
        <position position="95"/>
    </location>
</feature>
<dbReference type="HAMAP" id="MF_00147_B">
    <property type="entry name" value="TIM_B"/>
    <property type="match status" value="1"/>
</dbReference>
<comment type="caution">
    <text evidence="11">The sequence shown here is derived from an EMBL/GenBank/DDBJ whole genome shotgun (WGS) entry which is preliminary data.</text>
</comment>
<reference evidence="11 12" key="1">
    <citation type="submission" date="2018-11" db="EMBL/GenBank/DDBJ databases">
        <title>Genomic Encyclopedia of Type Strains, Phase IV (KMG-IV): sequencing the most valuable type-strain genomes for metagenomic binning, comparative biology and taxonomic classification.</title>
        <authorList>
            <person name="Goeker M."/>
        </authorList>
    </citation>
    <scope>NUCLEOTIDE SEQUENCE [LARGE SCALE GENOMIC DNA]</scope>
    <source>
        <strain evidence="11 12">DSM 18090</strain>
    </source>
</reference>
<dbReference type="GO" id="GO:0006094">
    <property type="term" value="P:gluconeogenesis"/>
    <property type="evidence" value="ECO:0007669"/>
    <property type="project" value="UniProtKB-UniRule"/>
</dbReference>
<feature type="binding site" evidence="9">
    <location>
        <begin position="9"/>
        <end position="11"/>
    </location>
    <ligand>
        <name>substrate</name>
    </ligand>
</feature>
<evidence type="ECO:0000256" key="8">
    <source>
        <dbReference type="ARBA" id="ARBA00023235"/>
    </source>
</evidence>
<evidence type="ECO:0000256" key="2">
    <source>
        <dbReference type="ARBA" id="ARBA00007422"/>
    </source>
</evidence>
<comment type="pathway">
    <text evidence="1 9 10">Carbohydrate degradation; glycolysis; D-glyceraldehyde 3-phosphate from glycerone phosphate: step 1/1.</text>
</comment>
<dbReference type="UniPathway" id="UPA00109">
    <property type="reaction ID" value="UER00189"/>
</dbReference>
<dbReference type="EC" id="5.3.1.1" evidence="3 9"/>
<proteinExistence type="inferred from homology"/>
<keyword evidence="9" id="KW-0597">Phosphoprotein</keyword>
<dbReference type="OrthoDB" id="9809429at2"/>
<dbReference type="UniPathway" id="UPA00138"/>
<evidence type="ECO:0000256" key="5">
    <source>
        <dbReference type="ARBA" id="ARBA00022432"/>
    </source>
</evidence>
<keyword evidence="5 9" id="KW-0312">Gluconeogenesis</keyword>
<dbReference type="InterPro" id="IPR000652">
    <property type="entry name" value="Triosephosphate_isomerase"/>
</dbReference>